<evidence type="ECO:0000256" key="2">
    <source>
        <dbReference type="ARBA" id="ARBA00022448"/>
    </source>
</evidence>
<dbReference type="InterPro" id="IPR045007">
    <property type="entry name" value="LSB5"/>
</dbReference>
<dbReference type="InterPro" id="IPR004152">
    <property type="entry name" value="GAT_dom"/>
</dbReference>
<dbReference type="Proteomes" id="UP000243723">
    <property type="component" value="Unassembled WGS sequence"/>
</dbReference>
<evidence type="ECO:0000259" key="5">
    <source>
        <dbReference type="PROSITE" id="PS50179"/>
    </source>
</evidence>
<dbReference type="AlphaFoldDB" id="A0A2P8A2W8"/>
<dbReference type="GO" id="GO:0035091">
    <property type="term" value="F:phosphatidylinositol binding"/>
    <property type="evidence" value="ECO:0007669"/>
    <property type="project" value="InterPro"/>
</dbReference>
<dbReference type="SMART" id="SM00288">
    <property type="entry name" value="VHS"/>
    <property type="match status" value="1"/>
</dbReference>
<feature type="domain" description="VHS" evidence="5">
    <location>
        <begin position="22"/>
        <end position="143"/>
    </location>
</feature>
<evidence type="ECO:0000256" key="3">
    <source>
        <dbReference type="ARBA" id="ARBA00022927"/>
    </source>
</evidence>
<comment type="caution">
    <text evidence="7">The sequence shown here is derived from an EMBL/GenBank/DDBJ whole genome shotgun (WGS) entry which is preliminary data.</text>
</comment>
<dbReference type="GO" id="GO:0007015">
    <property type="term" value="P:actin filament organization"/>
    <property type="evidence" value="ECO:0007669"/>
    <property type="project" value="InterPro"/>
</dbReference>
<dbReference type="PROSITE" id="PS50179">
    <property type="entry name" value="VHS"/>
    <property type="match status" value="1"/>
</dbReference>
<reference evidence="7 8" key="1">
    <citation type="submission" date="2017-05" db="EMBL/GenBank/DDBJ databases">
        <title>Draft genome sequence of Elsinoe australis.</title>
        <authorList>
            <person name="Cheng Q."/>
        </authorList>
    </citation>
    <scope>NUCLEOTIDE SEQUENCE [LARGE SCALE GENOMIC DNA]</scope>
    <source>
        <strain evidence="7 8">NL1</strain>
    </source>
</reference>
<feature type="compositionally biased region" description="Basic and acidic residues" evidence="4">
    <location>
        <begin position="156"/>
        <end position="168"/>
    </location>
</feature>
<feature type="compositionally biased region" description="Acidic residues" evidence="4">
    <location>
        <begin position="314"/>
        <end position="323"/>
    </location>
</feature>
<dbReference type="InterPro" id="IPR038425">
    <property type="entry name" value="GAT_sf"/>
</dbReference>
<evidence type="ECO:0000256" key="4">
    <source>
        <dbReference type="SAM" id="MobiDB-lite"/>
    </source>
</evidence>
<dbReference type="CDD" id="cd16980">
    <property type="entry name" value="VHS_Lsb5"/>
    <property type="match status" value="1"/>
</dbReference>
<dbReference type="Pfam" id="PF00790">
    <property type="entry name" value="VHS"/>
    <property type="match status" value="1"/>
</dbReference>
<comment type="subunit">
    <text evidence="1">Component of the ESCRT-0 complex composed of HSE1 and VPS27.</text>
</comment>
<name>A0A2P8A2W8_9PEZI</name>
<evidence type="ECO:0000313" key="8">
    <source>
        <dbReference type="Proteomes" id="UP000243723"/>
    </source>
</evidence>
<dbReference type="GO" id="GO:0006897">
    <property type="term" value="P:endocytosis"/>
    <property type="evidence" value="ECO:0007669"/>
    <property type="project" value="InterPro"/>
</dbReference>
<dbReference type="InterPro" id="IPR002014">
    <property type="entry name" value="VHS_dom"/>
</dbReference>
<dbReference type="GO" id="GO:0030479">
    <property type="term" value="C:actin cortical patch"/>
    <property type="evidence" value="ECO:0007669"/>
    <property type="project" value="TreeGrafter"/>
</dbReference>
<dbReference type="GO" id="GO:0007034">
    <property type="term" value="P:vacuolar transport"/>
    <property type="evidence" value="ECO:0007669"/>
    <property type="project" value="UniProtKB-ARBA"/>
</dbReference>
<evidence type="ECO:0000313" key="7">
    <source>
        <dbReference type="EMBL" id="PSK54820.1"/>
    </source>
</evidence>
<dbReference type="Pfam" id="PF03127">
    <property type="entry name" value="GAT"/>
    <property type="match status" value="1"/>
</dbReference>
<dbReference type="CDD" id="cd14232">
    <property type="entry name" value="GAT_LSB5"/>
    <property type="match status" value="1"/>
</dbReference>
<gene>
    <name evidence="7" type="ORF">B9Z65_3909</name>
</gene>
<dbReference type="PROSITE" id="PS50909">
    <property type="entry name" value="GAT"/>
    <property type="match status" value="1"/>
</dbReference>
<sequence length="397" mass="44230">MSIWGGSSAKPYTAVSVQIDRMTSEQNDEDDLSGLIDLIEVIRIQGSGPTEAARAIRKKLKYGSPHRQLRALVILDGLIQNAGSRFQKTFADEPLLERLRTMARDETVDPSVRQKCNLLFRQWAVAYKDSPGMSSIAALHKTLPQAKRRPQRQTKSLRETEVDSDDARQPAQGHTRNISGNSASGSSSKPRAPVSLDPTPRVSGKNKSSKKNKNVIQFNLEREKPQIMQTIAQSSVSSTNLLNGLQLINREHERVSENPEVSNRFETCKNLRRQVLRYIQLVENDELVGSLLNANDELVKALTAYDVMDRSMEDDSDSDEWENPDGFSQVGGTASQLKGLKLDDVPPPKPARPVPQQESEEEEESEPEEVDEDNPFGDQNAVKTPGIEKSGMTWKTV</sequence>
<organism evidence="7 8">
    <name type="scientific">Elsinoe australis</name>
    <dbReference type="NCBI Taxonomy" id="40998"/>
    <lineage>
        <taxon>Eukaryota</taxon>
        <taxon>Fungi</taxon>
        <taxon>Dikarya</taxon>
        <taxon>Ascomycota</taxon>
        <taxon>Pezizomycotina</taxon>
        <taxon>Dothideomycetes</taxon>
        <taxon>Dothideomycetidae</taxon>
        <taxon>Myriangiales</taxon>
        <taxon>Elsinoaceae</taxon>
        <taxon>Elsinoe</taxon>
    </lineage>
</organism>
<dbReference type="GO" id="GO:0043130">
    <property type="term" value="F:ubiquitin binding"/>
    <property type="evidence" value="ECO:0007669"/>
    <property type="project" value="InterPro"/>
</dbReference>
<proteinExistence type="predicted"/>
<feature type="domain" description="GAT" evidence="6">
    <location>
        <begin position="222"/>
        <end position="310"/>
    </location>
</feature>
<evidence type="ECO:0000259" key="6">
    <source>
        <dbReference type="PROSITE" id="PS50909"/>
    </source>
</evidence>
<dbReference type="GO" id="GO:0051666">
    <property type="term" value="P:actin cortical patch localization"/>
    <property type="evidence" value="ECO:0007669"/>
    <property type="project" value="TreeGrafter"/>
</dbReference>
<dbReference type="OrthoDB" id="10068368at2759"/>
<dbReference type="SUPFAM" id="SSF48464">
    <property type="entry name" value="ENTH/VHS domain"/>
    <property type="match status" value="1"/>
</dbReference>
<dbReference type="PANTHER" id="PTHR47789:SF1">
    <property type="entry name" value="LAS SEVENTEEN-BINDING PROTEIN 5"/>
    <property type="match status" value="1"/>
</dbReference>
<dbReference type="EMBL" id="NHZQ01000072">
    <property type="protein sequence ID" value="PSK54820.1"/>
    <property type="molecule type" value="Genomic_DNA"/>
</dbReference>
<dbReference type="SUPFAM" id="SSF89009">
    <property type="entry name" value="GAT-like domain"/>
    <property type="match status" value="1"/>
</dbReference>
<feature type="compositionally biased region" description="Acidic residues" evidence="4">
    <location>
        <begin position="358"/>
        <end position="375"/>
    </location>
</feature>
<keyword evidence="8" id="KW-1185">Reference proteome</keyword>
<feature type="region of interest" description="Disordered" evidence="4">
    <location>
        <begin position="141"/>
        <end position="213"/>
    </location>
</feature>
<accession>A0A2P8A2W8</accession>
<dbReference type="InterPro" id="IPR008942">
    <property type="entry name" value="ENTH_VHS"/>
</dbReference>
<feature type="compositionally biased region" description="Low complexity" evidence="4">
    <location>
        <begin position="179"/>
        <end position="188"/>
    </location>
</feature>
<dbReference type="PANTHER" id="PTHR47789">
    <property type="entry name" value="LAS SEVENTEEN-BINDING PROTEIN 5"/>
    <property type="match status" value="1"/>
</dbReference>
<dbReference type="InterPro" id="IPR044103">
    <property type="entry name" value="GAT_LSB5"/>
</dbReference>
<keyword evidence="2" id="KW-0813">Transport</keyword>
<dbReference type="Gene3D" id="1.20.58.160">
    <property type="match status" value="1"/>
</dbReference>
<dbReference type="STRING" id="40998.A0A2P8A2W8"/>
<keyword evidence="3" id="KW-0653">Protein transport</keyword>
<protein>
    <submittedName>
        <fullName evidence="7">Protein lsb5</fullName>
    </submittedName>
</protein>
<feature type="region of interest" description="Disordered" evidence="4">
    <location>
        <begin position="311"/>
        <end position="397"/>
    </location>
</feature>
<dbReference type="GO" id="GO:0015031">
    <property type="term" value="P:protein transport"/>
    <property type="evidence" value="ECO:0007669"/>
    <property type="project" value="UniProtKB-KW"/>
</dbReference>
<evidence type="ECO:0000256" key="1">
    <source>
        <dbReference type="ARBA" id="ARBA00011446"/>
    </source>
</evidence>
<dbReference type="Gene3D" id="1.25.40.90">
    <property type="match status" value="1"/>
</dbReference>